<evidence type="ECO:0000256" key="2">
    <source>
        <dbReference type="ARBA" id="ARBA00006175"/>
    </source>
</evidence>
<protein>
    <submittedName>
        <fullName evidence="8">Aquaporin</fullName>
    </submittedName>
</protein>
<feature type="transmembrane region" description="Helical" evidence="7">
    <location>
        <begin position="176"/>
        <end position="198"/>
    </location>
</feature>
<keyword evidence="4 7" id="KW-1133">Transmembrane helix</keyword>
<keyword evidence="6" id="KW-0813">Transport</keyword>
<dbReference type="InterPro" id="IPR000425">
    <property type="entry name" value="MIP"/>
</dbReference>
<proteinExistence type="inferred from homology"/>
<evidence type="ECO:0000256" key="7">
    <source>
        <dbReference type="SAM" id="Phobius"/>
    </source>
</evidence>
<keyword evidence="9" id="KW-1185">Reference proteome</keyword>
<gene>
    <name evidence="8" type="ORF">V2E24_00530</name>
</gene>
<comment type="caution">
    <text evidence="8">The sequence shown here is derived from an EMBL/GenBank/DDBJ whole genome shotgun (WGS) entry which is preliminary data.</text>
</comment>
<dbReference type="SUPFAM" id="SSF81338">
    <property type="entry name" value="Aquaporin-like"/>
    <property type="match status" value="1"/>
</dbReference>
<feature type="transmembrane region" description="Helical" evidence="7">
    <location>
        <begin position="71"/>
        <end position="97"/>
    </location>
</feature>
<evidence type="ECO:0000256" key="5">
    <source>
        <dbReference type="ARBA" id="ARBA00023136"/>
    </source>
</evidence>
<dbReference type="PRINTS" id="PR00783">
    <property type="entry name" value="MINTRINSICP"/>
</dbReference>
<dbReference type="RefSeq" id="WP_330500477.1">
    <property type="nucleotide sequence ID" value="NZ_JAZDWZ010000001.1"/>
</dbReference>
<evidence type="ECO:0000256" key="6">
    <source>
        <dbReference type="RuleBase" id="RU000477"/>
    </source>
</evidence>
<dbReference type="InterPro" id="IPR034294">
    <property type="entry name" value="Aquaporin_transptr"/>
</dbReference>
<dbReference type="Pfam" id="PF00230">
    <property type="entry name" value="MIP"/>
    <property type="match status" value="1"/>
</dbReference>
<feature type="transmembrane region" description="Helical" evidence="7">
    <location>
        <begin position="210"/>
        <end position="231"/>
    </location>
</feature>
<comment type="similarity">
    <text evidence="2 6">Belongs to the MIP/aquaporin (TC 1.A.8) family.</text>
</comment>
<evidence type="ECO:0000256" key="3">
    <source>
        <dbReference type="ARBA" id="ARBA00022692"/>
    </source>
</evidence>
<evidence type="ECO:0000313" key="9">
    <source>
        <dbReference type="Proteomes" id="UP001344817"/>
    </source>
</evidence>
<name>A0ABU7MKL3_9BACT</name>
<feature type="transmembrane region" description="Helical" evidence="7">
    <location>
        <begin position="260"/>
        <end position="281"/>
    </location>
</feature>
<organism evidence="8 9">
    <name type="scientific">Mycoplasmopsis ciconiae</name>
    <dbReference type="NCBI Taxonomy" id="561067"/>
    <lineage>
        <taxon>Bacteria</taxon>
        <taxon>Bacillati</taxon>
        <taxon>Mycoplasmatota</taxon>
        <taxon>Mycoplasmoidales</taxon>
        <taxon>Metamycoplasmataceae</taxon>
        <taxon>Mycoplasmopsis</taxon>
    </lineage>
</organism>
<evidence type="ECO:0000256" key="1">
    <source>
        <dbReference type="ARBA" id="ARBA00004141"/>
    </source>
</evidence>
<keyword evidence="5 7" id="KW-0472">Membrane</keyword>
<dbReference type="Proteomes" id="UP001344817">
    <property type="component" value="Unassembled WGS sequence"/>
</dbReference>
<dbReference type="EMBL" id="JAZDWZ010000001">
    <property type="protein sequence ID" value="MEE3928062.1"/>
    <property type="molecule type" value="Genomic_DNA"/>
</dbReference>
<dbReference type="InterPro" id="IPR023271">
    <property type="entry name" value="Aquaporin-like"/>
</dbReference>
<accession>A0ABU7MKL3</accession>
<dbReference type="PANTHER" id="PTHR19139">
    <property type="entry name" value="AQUAPORIN TRANSPORTER"/>
    <property type="match status" value="1"/>
</dbReference>
<keyword evidence="3 6" id="KW-0812">Transmembrane</keyword>
<evidence type="ECO:0000313" key="8">
    <source>
        <dbReference type="EMBL" id="MEE3928062.1"/>
    </source>
</evidence>
<feature type="transmembrane region" description="Helical" evidence="7">
    <location>
        <begin position="118"/>
        <end position="139"/>
    </location>
</feature>
<sequence length="314" mass="35451">MDNQKMEVKHSVFEFFKYKKEDRKYAQEPNAKKYWYIHALSEIIGTVFLCLGLAGLSIYVKGQQIEHLFLIHNVIVGFFAGFIIVGLCLFIFLRYSCDLNPAVTLLRWMNGTNTTKYALMKIAMQIVGLVLAVGIIYGIGSATTNANDLVNNPIQALKSTEKLFENFQPISHNAKLVTGGFLIFFIELVMTAILLFPIFSPNINNKYRDLMILFIISMSVWMGILGGTAAINPVRGLAQQLPTLVFQNNLLANKQILESVIIGTVAMVLGDTLAPVFYLFVQGITQKYVNPFIVNTIKFKNNRNEHMRDFSDEQ</sequence>
<comment type="subcellular location">
    <subcellularLocation>
        <location evidence="1">Membrane</location>
        <topology evidence="1">Multi-pass membrane protein</topology>
    </subcellularLocation>
</comment>
<feature type="transmembrane region" description="Helical" evidence="7">
    <location>
        <begin position="34"/>
        <end position="59"/>
    </location>
</feature>
<reference evidence="8" key="1">
    <citation type="submission" date="2024-01" db="EMBL/GenBank/DDBJ databases">
        <title>Genome sequence of Mycoplasma ciconiae type strain DSM 25251.</title>
        <authorList>
            <person name="Spergser J."/>
        </authorList>
    </citation>
    <scope>NUCLEOTIDE SEQUENCE [LARGE SCALE GENOMIC DNA]</scope>
    <source>
        <strain evidence="8">DSM 25251</strain>
    </source>
</reference>
<dbReference type="PANTHER" id="PTHR19139:SF199">
    <property type="entry name" value="MIP17260P"/>
    <property type="match status" value="1"/>
</dbReference>
<evidence type="ECO:0000256" key="4">
    <source>
        <dbReference type="ARBA" id="ARBA00022989"/>
    </source>
</evidence>
<dbReference type="Gene3D" id="1.20.1080.10">
    <property type="entry name" value="Glycerol uptake facilitator protein"/>
    <property type="match status" value="1"/>
</dbReference>